<evidence type="ECO:0000256" key="13">
    <source>
        <dbReference type="ARBA" id="ARBA00022989"/>
    </source>
</evidence>
<evidence type="ECO:0000256" key="18">
    <source>
        <dbReference type="PIRSR" id="PIRSR000169-1"/>
    </source>
</evidence>
<dbReference type="Proteomes" id="UP001212996">
    <property type="component" value="Unassembled WGS sequence"/>
</dbReference>
<comment type="caution">
    <text evidence="21">The sequence shown here is derived from an EMBL/GenBank/DDBJ whole genome shotgun (WGS) entry which is preliminary data.</text>
</comment>
<comment type="subcellular location">
    <subcellularLocation>
        <location evidence="2 17">Cell inner membrane</location>
        <topology evidence="2 17">Multi-pass membrane protein</topology>
    </subcellularLocation>
</comment>
<dbReference type="NCBIfam" id="NF007022">
    <property type="entry name" value="PRK09488.1"/>
    <property type="match status" value="1"/>
</dbReference>
<dbReference type="Gene3D" id="1.20.1300.10">
    <property type="entry name" value="Fumarate reductase/succinate dehydrogenase, transmembrane subunit"/>
    <property type="match status" value="1"/>
</dbReference>
<dbReference type="AlphaFoldDB" id="A0AAW6BNG9"/>
<evidence type="ECO:0000256" key="1">
    <source>
        <dbReference type="ARBA" id="ARBA00004050"/>
    </source>
</evidence>
<evidence type="ECO:0000313" key="21">
    <source>
        <dbReference type="EMBL" id="MDB6373440.1"/>
    </source>
</evidence>
<feature type="transmembrane region" description="Helical" evidence="20">
    <location>
        <begin position="92"/>
        <end position="113"/>
    </location>
</feature>
<dbReference type="GO" id="GO:0017004">
    <property type="term" value="P:cytochrome complex assembly"/>
    <property type="evidence" value="ECO:0007669"/>
    <property type="project" value="TreeGrafter"/>
</dbReference>
<dbReference type="PIRSF" id="PIRSF000169">
    <property type="entry name" value="SDH_D"/>
    <property type="match status" value="1"/>
</dbReference>
<organism evidence="21 22">
    <name type="scientific">Photorhabdus bodei</name>
    <dbReference type="NCBI Taxonomy" id="2029681"/>
    <lineage>
        <taxon>Bacteria</taxon>
        <taxon>Pseudomonadati</taxon>
        <taxon>Pseudomonadota</taxon>
        <taxon>Gammaproteobacteria</taxon>
        <taxon>Enterobacterales</taxon>
        <taxon>Morganellaceae</taxon>
        <taxon>Photorhabdus</taxon>
    </lineage>
</organism>
<keyword evidence="15 17" id="KW-0472">Membrane</keyword>
<keyword evidence="6 17" id="KW-1003">Cell membrane</keyword>
<feature type="transmembrane region" description="Helical" evidence="20">
    <location>
        <begin position="17"/>
        <end position="39"/>
    </location>
</feature>
<dbReference type="GO" id="GO:0005886">
    <property type="term" value="C:plasma membrane"/>
    <property type="evidence" value="ECO:0007669"/>
    <property type="project" value="UniProtKB-SubCell"/>
</dbReference>
<dbReference type="GO" id="GO:0009055">
    <property type="term" value="F:electron transfer activity"/>
    <property type="evidence" value="ECO:0007669"/>
    <property type="project" value="TreeGrafter"/>
</dbReference>
<evidence type="ECO:0000256" key="11">
    <source>
        <dbReference type="ARBA" id="ARBA00022723"/>
    </source>
</evidence>
<dbReference type="InterPro" id="IPR034804">
    <property type="entry name" value="SQR/QFR_C/D"/>
</dbReference>
<evidence type="ECO:0000256" key="6">
    <source>
        <dbReference type="ARBA" id="ARBA00022475"/>
    </source>
</evidence>
<comment type="pathway">
    <text evidence="3 17">Carbohydrate metabolism; tricarboxylic acid cycle.</text>
</comment>
<evidence type="ECO:0000256" key="12">
    <source>
        <dbReference type="ARBA" id="ARBA00022982"/>
    </source>
</evidence>
<dbReference type="PANTHER" id="PTHR38689:SF1">
    <property type="entry name" value="SUCCINATE DEHYDROGENASE HYDROPHOBIC MEMBRANE ANCHOR SUBUNIT"/>
    <property type="match status" value="1"/>
</dbReference>
<keyword evidence="11 19" id="KW-0479">Metal-binding</keyword>
<evidence type="ECO:0000256" key="3">
    <source>
        <dbReference type="ARBA" id="ARBA00005163"/>
    </source>
</evidence>
<dbReference type="FunFam" id="1.20.1300.10:FF:000001">
    <property type="entry name" value="Succinate dehydrogenase hydrophobic membrane anchor subunit"/>
    <property type="match status" value="1"/>
</dbReference>
<protein>
    <recommendedName>
        <fullName evidence="4 17">Succinate dehydrogenase hydrophobic membrane anchor subunit</fullName>
    </recommendedName>
</protein>
<evidence type="ECO:0000256" key="14">
    <source>
        <dbReference type="ARBA" id="ARBA00023004"/>
    </source>
</evidence>
<evidence type="ECO:0000256" key="15">
    <source>
        <dbReference type="ARBA" id="ARBA00023136"/>
    </source>
</evidence>
<evidence type="ECO:0000256" key="9">
    <source>
        <dbReference type="ARBA" id="ARBA00022617"/>
    </source>
</evidence>
<comment type="subunit">
    <text evidence="16">Part of an enzyme complex containing four subunits: a flavoprotein, an iron-sulfur protein, plus two membrane-anchoring proteins, SdhC and SdhD. The complex can form homotrimers.</text>
</comment>
<evidence type="ECO:0000256" key="19">
    <source>
        <dbReference type="PIRSR" id="PIRSR000169-2"/>
    </source>
</evidence>
<evidence type="ECO:0000256" key="20">
    <source>
        <dbReference type="SAM" id="Phobius"/>
    </source>
</evidence>
<keyword evidence="10 20" id="KW-0812">Transmembrane</keyword>
<keyword evidence="14 19" id="KW-0408">Iron</keyword>
<evidence type="ECO:0000256" key="2">
    <source>
        <dbReference type="ARBA" id="ARBA00004429"/>
    </source>
</evidence>
<evidence type="ECO:0000256" key="4">
    <source>
        <dbReference type="ARBA" id="ARBA00019425"/>
    </source>
</evidence>
<keyword evidence="5 17" id="KW-0813">Transport</keyword>
<dbReference type="GO" id="GO:0020037">
    <property type="term" value="F:heme binding"/>
    <property type="evidence" value="ECO:0007669"/>
    <property type="project" value="InterPro"/>
</dbReference>
<dbReference type="EMBL" id="JAQMFO010000024">
    <property type="protein sequence ID" value="MDB6373440.1"/>
    <property type="molecule type" value="Genomic_DNA"/>
</dbReference>
<evidence type="ECO:0000256" key="17">
    <source>
        <dbReference type="PIRNR" id="PIRNR000169"/>
    </source>
</evidence>
<keyword evidence="8 17" id="KW-0816">Tricarboxylic acid cycle</keyword>
<comment type="function">
    <text evidence="1 17">Membrane-anchoring subunit of succinate dehydrogenase (SDH).</text>
</comment>
<evidence type="ECO:0000313" key="22">
    <source>
        <dbReference type="Proteomes" id="UP001212996"/>
    </source>
</evidence>
<dbReference type="CDD" id="cd03494">
    <property type="entry name" value="SQR_TypeC_SdhD"/>
    <property type="match status" value="1"/>
</dbReference>
<keyword evidence="13 20" id="KW-1133">Transmembrane helix</keyword>
<dbReference type="InterPro" id="IPR014312">
    <property type="entry name" value="Succ_DH_anchor"/>
</dbReference>
<dbReference type="GO" id="GO:0046872">
    <property type="term" value="F:metal ion binding"/>
    <property type="evidence" value="ECO:0007669"/>
    <property type="project" value="UniProtKB-KW"/>
</dbReference>
<dbReference type="InterPro" id="IPR000701">
    <property type="entry name" value="SuccDH_FuR_B_TM-su"/>
</dbReference>
<dbReference type="RefSeq" id="WP_228902536.1">
    <property type="nucleotide sequence ID" value="NZ_CAWQNU010000028.1"/>
</dbReference>
<accession>A0AAW6BNG9</accession>
<keyword evidence="7 17" id="KW-0997">Cell inner membrane</keyword>
<evidence type="ECO:0000256" key="10">
    <source>
        <dbReference type="ARBA" id="ARBA00022692"/>
    </source>
</evidence>
<feature type="transmembrane region" description="Helical" evidence="20">
    <location>
        <begin position="59"/>
        <end position="80"/>
    </location>
</feature>
<dbReference type="Pfam" id="PF01127">
    <property type="entry name" value="Sdh_cyt"/>
    <property type="match status" value="1"/>
</dbReference>
<keyword evidence="9 19" id="KW-0349">Heme</keyword>
<dbReference type="NCBIfam" id="TIGR02968">
    <property type="entry name" value="succ_dehyd_anc"/>
    <property type="match status" value="1"/>
</dbReference>
<feature type="binding site" evidence="18">
    <location>
        <position position="83"/>
    </location>
    <ligand>
        <name>a ubiquinone</name>
        <dbReference type="ChEBI" id="CHEBI:16389"/>
    </ligand>
</feature>
<dbReference type="SUPFAM" id="SSF81343">
    <property type="entry name" value="Fumarate reductase respiratory complex transmembrane subunits"/>
    <property type="match status" value="1"/>
</dbReference>
<proteinExistence type="predicted"/>
<keyword evidence="12 17" id="KW-0249">Electron transport</keyword>
<dbReference type="PANTHER" id="PTHR38689">
    <property type="entry name" value="SUCCINATE DEHYDROGENASE HYDROPHOBIC MEMBRANE ANCHOR SUBUNIT"/>
    <property type="match status" value="1"/>
</dbReference>
<evidence type="ECO:0000256" key="7">
    <source>
        <dbReference type="ARBA" id="ARBA00022519"/>
    </source>
</evidence>
<evidence type="ECO:0000256" key="8">
    <source>
        <dbReference type="ARBA" id="ARBA00022532"/>
    </source>
</evidence>
<name>A0AAW6BNG9_9GAMM</name>
<feature type="binding site" description="axial binding residue" evidence="19">
    <location>
        <position position="71"/>
    </location>
    <ligand>
        <name>heme</name>
        <dbReference type="ChEBI" id="CHEBI:30413"/>
        <note>ligand shared with second transmembrane subunit</note>
    </ligand>
    <ligandPart>
        <name>Fe</name>
        <dbReference type="ChEBI" id="CHEBI:18248"/>
    </ligandPart>
</feature>
<sequence>MVSNASALGRTGIHDWLLLRASAMIIVLYVLYMLGFVVTTPDITYEVWRGFFASSITKVFTVLALFSILAHAWIGMWQVLTDYIKPLALRLMLQLAIIVALMAYLIYGTIVVWGV</sequence>
<gene>
    <name evidence="21" type="primary">sdhD</name>
    <name evidence="21" type="synonym">cybS</name>
    <name evidence="21" type="synonym">dhsD</name>
    <name evidence="21" type="ORF">PH362_16230</name>
</gene>
<evidence type="ECO:0000256" key="5">
    <source>
        <dbReference type="ARBA" id="ARBA00022448"/>
    </source>
</evidence>
<evidence type="ECO:0000256" key="16">
    <source>
        <dbReference type="ARBA" id="ARBA00025912"/>
    </source>
</evidence>
<comment type="cofactor">
    <cofactor evidence="19">
        <name>heme</name>
        <dbReference type="ChEBI" id="CHEBI:30413"/>
    </cofactor>
    <text evidence="19">The heme is bound between the two transmembrane subunits.</text>
</comment>
<dbReference type="GO" id="GO:0006099">
    <property type="term" value="P:tricarboxylic acid cycle"/>
    <property type="evidence" value="ECO:0007669"/>
    <property type="project" value="UniProtKB-UniRule"/>
</dbReference>
<reference evidence="21" key="1">
    <citation type="submission" date="2023-01" db="EMBL/GenBank/DDBJ databases">
        <title>Genome sequencing of Photorhabdus bodei 09-20.</title>
        <authorList>
            <person name="Kalindamar S."/>
            <person name="Kumru S."/>
        </authorList>
    </citation>
    <scope>NUCLEOTIDE SEQUENCE</scope>
    <source>
        <strain evidence="21">09-20</strain>
    </source>
</reference>